<dbReference type="AlphaFoldDB" id="A0A8J2VZ90"/>
<evidence type="ECO:0000313" key="1">
    <source>
        <dbReference type="EMBL" id="CAG9560740.1"/>
    </source>
</evidence>
<gene>
    <name evidence="1" type="ORF">DCHRY22_LOCUS2351</name>
</gene>
<accession>A0A8J2VZ90</accession>
<proteinExistence type="predicted"/>
<comment type="caution">
    <text evidence="1">The sequence shown here is derived from an EMBL/GenBank/DDBJ whole genome shotgun (WGS) entry which is preliminary data.</text>
</comment>
<name>A0A8J2VZ90_9NEOP</name>
<reference evidence="1" key="1">
    <citation type="submission" date="2021-09" db="EMBL/GenBank/DDBJ databases">
        <authorList>
            <person name="Martin H S."/>
        </authorList>
    </citation>
    <scope>NUCLEOTIDE SEQUENCE</scope>
</reference>
<sequence>MYNKSTSSERIGSRSCVGLGLTYCGREMRTVVDSGELWSGMEDCGRVSCCDSSTPLVRRQLQVLVEPDLYALFSLERVER</sequence>
<protein>
    <submittedName>
        <fullName evidence="1">(African queen) hypothetical protein</fullName>
    </submittedName>
</protein>
<dbReference type="Proteomes" id="UP000789524">
    <property type="component" value="Unassembled WGS sequence"/>
</dbReference>
<dbReference type="EMBL" id="CAKASE010000045">
    <property type="protein sequence ID" value="CAG9560740.1"/>
    <property type="molecule type" value="Genomic_DNA"/>
</dbReference>
<organism evidence="1 2">
    <name type="scientific">Danaus chrysippus</name>
    <name type="common">African queen</name>
    <dbReference type="NCBI Taxonomy" id="151541"/>
    <lineage>
        <taxon>Eukaryota</taxon>
        <taxon>Metazoa</taxon>
        <taxon>Ecdysozoa</taxon>
        <taxon>Arthropoda</taxon>
        <taxon>Hexapoda</taxon>
        <taxon>Insecta</taxon>
        <taxon>Pterygota</taxon>
        <taxon>Neoptera</taxon>
        <taxon>Endopterygota</taxon>
        <taxon>Lepidoptera</taxon>
        <taxon>Glossata</taxon>
        <taxon>Ditrysia</taxon>
        <taxon>Papilionoidea</taxon>
        <taxon>Nymphalidae</taxon>
        <taxon>Danainae</taxon>
        <taxon>Danaini</taxon>
        <taxon>Danaina</taxon>
        <taxon>Danaus</taxon>
        <taxon>Anosia</taxon>
    </lineage>
</organism>
<keyword evidence="2" id="KW-1185">Reference proteome</keyword>
<evidence type="ECO:0000313" key="2">
    <source>
        <dbReference type="Proteomes" id="UP000789524"/>
    </source>
</evidence>